<dbReference type="SUPFAM" id="SSF52172">
    <property type="entry name" value="CheY-like"/>
    <property type="match status" value="1"/>
</dbReference>
<dbReference type="Gene3D" id="3.40.50.2300">
    <property type="match status" value="1"/>
</dbReference>
<feature type="domain" description="Response regulatory" evidence="3">
    <location>
        <begin position="14"/>
        <end position="127"/>
    </location>
</feature>
<dbReference type="AlphaFoldDB" id="A0A4Z1CQ61"/>
<dbReference type="PANTHER" id="PTHR44591:SF24">
    <property type="entry name" value="PROTEIN-GLUTAMATE METHYLESTERASE_PROTEIN-GLUTAMINE GLUTAMINASE 1"/>
    <property type="match status" value="1"/>
</dbReference>
<dbReference type="Pfam" id="PF00072">
    <property type="entry name" value="Response_reg"/>
    <property type="match status" value="1"/>
</dbReference>
<dbReference type="OrthoDB" id="582170at2"/>
<evidence type="ECO:0000256" key="1">
    <source>
        <dbReference type="ARBA" id="ARBA00022553"/>
    </source>
</evidence>
<gene>
    <name evidence="4" type="ORF">E4L95_06155</name>
</gene>
<dbReference type="Proteomes" id="UP000297972">
    <property type="component" value="Unassembled WGS sequence"/>
</dbReference>
<sequence length="137" mass="14744">MTRMNDDDLPAGRFVLVVEDEPLIALDVQMMLEEHGYGVHGPAGSVEAALALLDRAQPDLAVLDLNLHGKLVLPVAERLRDLGVPFILASAYASADFTGHHGIFADVQRVDKPIHERHLLEALCRAATEAPGPAPQA</sequence>
<dbReference type="InterPro" id="IPR050595">
    <property type="entry name" value="Bact_response_regulator"/>
</dbReference>
<dbReference type="PANTHER" id="PTHR44591">
    <property type="entry name" value="STRESS RESPONSE REGULATOR PROTEIN 1"/>
    <property type="match status" value="1"/>
</dbReference>
<organism evidence="4 5">
    <name type="scientific">Paracoccus liaowanqingii</name>
    <dbReference type="NCBI Taxonomy" id="2560053"/>
    <lineage>
        <taxon>Bacteria</taxon>
        <taxon>Pseudomonadati</taxon>
        <taxon>Pseudomonadota</taxon>
        <taxon>Alphaproteobacteria</taxon>
        <taxon>Rhodobacterales</taxon>
        <taxon>Paracoccaceae</taxon>
        <taxon>Paracoccus</taxon>
    </lineage>
</organism>
<dbReference type="PROSITE" id="PS50110">
    <property type="entry name" value="RESPONSE_REGULATORY"/>
    <property type="match status" value="1"/>
</dbReference>
<evidence type="ECO:0000259" key="3">
    <source>
        <dbReference type="PROSITE" id="PS50110"/>
    </source>
</evidence>
<accession>A0A4Z1CQ61</accession>
<protein>
    <submittedName>
        <fullName evidence="4">Response regulator</fullName>
    </submittedName>
</protein>
<dbReference type="InterPro" id="IPR011006">
    <property type="entry name" value="CheY-like_superfamily"/>
</dbReference>
<evidence type="ECO:0000313" key="5">
    <source>
        <dbReference type="Proteomes" id="UP000297972"/>
    </source>
</evidence>
<dbReference type="EMBL" id="SRPG01000040">
    <property type="protein sequence ID" value="TGN67098.1"/>
    <property type="molecule type" value="Genomic_DNA"/>
</dbReference>
<evidence type="ECO:0000313" key="4">
    <source>
        <dbReference type="EMBL" id="TGN67098.1"/>
    </source>
</evidence>
<proteinExistence type="predicted"/>
<name>A0A4Z1CQ61_9RHOB</name>
<dbReference type="GO" id="GO:0000160">
    <property type="term" value="P:phosphorelay signal transduction system"/>
    <property type="evidence" value="ECO:0007669"/>
    <property type="project" value="InterPro"/>
</dbReference>
<comment type="caution">
    <text evidence="4">The sequence shown here is derived from an EMBL/GenBank/DDBJ whole genome shotgun (WGS) entry which is preliminary data.</text>
</comment>
<dbReference type="InterPro" id="IPR001789">
    <property type="entry name" value="Sig_transdc_resp-reg_receiver"/>
</dbReference>
<keyword evidence="1 2" id="KW-0597">Phosphoprotein</keyword>
<reference evidence="4 5" key="1">
    <citation type="submission" date="2019-03" db="EMBL/GenBank/DDBJ databases">
        <authorList>
            <person name="Li J."/>
        </authorList>
    </citation>
    <scope>NUCLEOTIDE SEQUENCE [LARGE SCALE GENOMIC DNA]</scope>
    <source>
        <strain evidence="4 5">3058</strain>
    </source>
</reference>
<evidence type="ECO:0000256" key="2">
    <source>
        <dbReference type="PROSITE-ProRule" id="PRU00169"/>
    </source>
</evidence>
<dbReference type="SMART" id="SM00448">
    <property type="entry name" value="REC"/>
    <property type="match status" value="1"/>
</dbReference>
<feature type="modified residue" description="4-aspartylphosphate" evidence="2">
    <location>
        <position position="64"/>
    </location>
</feature>
<keyword evidence="5" id="KW-1185">Reference proteome</keyword>